<feature type="domain" description="Phage tail collar" evidence="2">
    <location>
        <begin position="37"/>
        <end position="83"/>
    </location>
</feature>
<name>A0A3N1PP33_9GAMM</name>
<sequence length="201" mass="20859">MISPWPVMAAGIPVGAVIAFAGPMGRDSALPRHGLASTEPWGWLLCDGRQLACQAYPELFAMLGYHYGGSGAQFALPDYRGVFLRGVDGGSGNDPDLSRRQAPGDGAASEVGSRQGDAVINHNHSYTKPEGETSAGPVGGTAVASLLPNQCTDALKSASCGELAQQSDFETRPCNVSVYYLIKFTSAGAGGQPRQGVHHGL</sequence>
<proteinExistence type="predicted"/>
<dbReference type="STRING" id="584787.GCA_001247655_03249"/>
<dbReference type="InterPro" id="IPR037053">
    <property type="entry name" value="Phage_tail_collar_dom_sf"/>
</dbReference>
<accession>A0A3N1PP33</accession>
<evidence type="ECO:0000259" key="2">
    <source>
        <dbReference type="Pfam" id="PF07484"/>
    </source>
</evidence>
<comment type="caution">
    <text evidence="3">The sequence shown here is derived from an EMBL/GenBank/DDBJ whole genome shotgun (WGS) entry which is preliminary data.</text>
</comment>
<gene>
    <name evidence="3" type="ORF">EDC28_102304</name>
</gene>
<dbReference type="InterPro" id="IPR011083">
    <property type="entry name" value="Phage_tail_collar_dom"/>
</dbReference>
<evidence type="ECO:0000313" key="4">
    <source>
        <dbReference type="Proteomes" id="UP000268033"/>
    </source>
</evidence>
<evidence type="ECO:0000256" key="1">
    <source>
        <dbReference type="SAM" id="MobiDB-lite"/>
    </source>
</evidence>
<dbReference type="RefSeq" id="WP_244946536.1">
    <property type="nucleotide sequence ID" value="NZ_RJUL01000002.1"/>
</dbReference>
<protein>
    <submittedName>
        <fullName evidence="3">Tail collar domain</fullName>
    </submittedName>
</protein>
<dbReference type="SUPFAM" id="SSF88874">
    <property type="entry name" value="Receptor-binding domain of short tail fibre protein gp12"/>
    <property type="match status" value="1"/>
</dbReference>
<organism evidence="3 4">
    <name type="scientific">Gallaecimonas pentaromativorans</name>
    <dbReference type="NCBI Taxonomy" id="584787"/>
    <lineage>
        <taxon>Bacteria</taxon>
        <taxon>Pseudomonadati</taxon>
        <taxon>Pseudomonadota</taxon>
        <taxon>Gammaproteobacteria</taxon>
        <taxon>Enterobacterales</taxon>
        <taxon>Gallaecimonadaceae</taxon>
        <taxon>Gallaecimonas</taxon>
    </lineage>
</organism>
<evidence type="ECO:0000313" key="3">
    <source>
        <dbReference type="EMBL" id="ROQ29929.1"/>
    </source>
</evidence>
<dbReference type="EMBL" id="RJUL01000002">
    <property type="protein sequence ID" value="ROQ29929.1"/>
    <property type="molecule type" value="Genomic_DNA"/>
</dbReference>
<dbReference type="AlphaFoldDB" id="A0A3N1PP33"/>
<dbReference type="Proteomes" id="UP000268033">
    <property type="component" value="Unassembled WGS sequence"/>
</dbReference>
<keyword evidence="4" id="KW-1185">Reference proteome</keyword>
<dbReference type="Pfam" id="PF07484">
    <property type="entry name" value="Collar"/>
    <property type="match status" value="1"/>
</dbReference>
<dbReference type="Gene3D" id="3.90.1340.10">
    <property type="entry name" value="Phage tail collar domain"/>
    <property type="match status" value="1"/>
</dbReference>
<feature type="region of interest" description="Disordered" evidence="1">
    <location>
        <begin position="91"/>
        <end position="139"/>
    </location>
</feature>
<reference evidence="3 4" key="1">
    <citation type="submission" date="2018-11" db="EMBL/GenBank/DDBJ databases">
        <title>Genomic Encyclopedia of Type Strains, Phase IV (KMG-IV): sequencing the most valuable type-strain genomes for metagenomic binning, comparative biology and taxonomic classification.</title>
        <authorList>
            <person name="Goeker M."/>
        </authorList>
    </citation>
    <scope>NUCLEOTIDE SEQUENCE [LARGE SCALE GENOMIC DNA]</scope>
    <source>
        <strain evidence="3 4">DSM 21945</strain>
    </source>
</reference>